<accession>A0A1Q5SHW6</accession>
<name>A0A1Q5SHW6_9BACL</name>
<feature type="domain" description="Transposase putative helix-turn-helix" evidence="1">
    <location>
        <begin position="1"/>
        <end position="33"/>
    </location>
</feature>
<organism evidence="2 3">
    <name type="scientific">Geobacillus proteiniphilus</name>
    <dbReference type="NCBI Taxonomy" id="860353"/>
    <lineage>
        <taxon>Bacteria</taxon>
        <taxon>Bacillati</taxon>
        <taxon>Bacillota</taxon>
        <taxon>Bacilli</taxon>
        <taxon>Bacillales</taxon>
        <taxon>Anoxybacillaceae</taxon>
        <taxon>Geobacillus</taxon>
    </lineage>
</organism>
<evidence type="ECO:0000313" key="2">
    <source>
        <dbReference type="EMBL" id="OKO87592.1"/>
    </source>
</evidence>
<dbReference type="Proteomes" id="UP000186030">
    <property type="component" value="Unassembled WGS sequence"/>
</dbReference>
<evidence type="ECO:0000313" key="3">
    <source>
        <dbReference type="Proteomes" id="UP000186030"/>
    </source>
</evidence>
<reference evidence="2 3" key="1">
    <citation type="submission" date="2016-11" db="EMBL/GenBank/DDBJ databases">
        <authorList>
            <person name="Kadnikov V."/>
            <person name="Nazina T."/>
        </authorList>
    </citation>
    <scope>NUCLEOTIDE SEQUENCE [LARGE SCALE GENOMIC DNA]</scope>
    <source>
        <strain evidence="2 3">1017</strain>
    </source>
</reference>
<evidence type="ECO:0000259" key="1">
    <source>
        <dbReference type="Pfam" id="PF12323"/>
    </source>
</evidence>
<reference evidence="3" key="2">
    <citation type="submission" date="2017-01" db="EMBL/GenBank/DDBJ databases">
        <title>Genome sequencing and annotation of Geobacillus sp. 1017, a Hydrocarbon-Oxidizing Thermophilic Bacterium Isolated from a Heavy Oil Reservoir (China).</title>
        <authorList>
            <person name="Kadnikov V.V."/>
            <person name="Mardanov A.V."/>
            <person name="Poltaraus A.B."/>
            <person name="Sokolova D.S."/>
            <person name="Semenova E.M."/>
            <person name="Ravin N.V."/>
            <person name="Tourova T.P."/>
            <person name="Nazina T.N."/>
        </authorList>
    </citation>
    <scope>NUCLEOTIDE SEQUENCE [LARGE SCALE GENOMIC DNA]</scope>
    <source>
        <strain evidence="3">1017</strain>
    </source>
</reference>
<proteinExistence type="predicted"/>
<dbReference type="InterPro" id="IPR021027">
    <property type="entry name" value="Transposase_put_HTH"/>
</dbReference>
<dbReference type="EMBL" id="MQMG01000098">
    <property type="protein sequence ID" value="OKO87592.1"/>
    <property type="molecule type" value="Genomic_DNA"/>
</dbReference>
<comment type="caution">
    <text evidence="2">The sequence shown here is derived from an EMBL/GenBank/DDBJ whole genome shotgun (WGS) entry which is preliminary data.</text>
</comment>
<gene>
    <name evidence="2" type="ORF">BRO54_3833</name>
</gene>
<dbReference type="AlphaFoldDB" id="A0A1Q5SHW6"/>
<dbReference type="Pfam" id="PF12323">
    <property type="entry name" value="HTH_OrfB_IS605"/>
    <property type="match status" value="1"/>
</dbReference>
<sequence>MKKAYFVEIKPTTEQAIKINKTIGVCRYVYNFYRPASEKAHSFRGGMKASRFLHIE</sequence>
<protein>
    <submittedName>
        <fullName evidence="2">Transposase, IS605 family</fullName>
    </submittedName>
</protein>